<organism evidence="2 3">
    <name type="scientific">Chitinophaga sancti</name>
    <dbReference type="NCBI Taxonomy" id="1004"/>
    <lineage>
        <taxon>Bacteria</taxon>
        <taxon>Pseudomonadati</taxon>
        <taxon>Bacteroidota</taxon>
        <taxon>Chitinophagia</taxon>
        <taxon>Chitinophagales</taxon>
        <taxon>Chitinophagaceae</taxon>
        <taxon>Chitinophaga</taxon>
    </lineage>
</organism>
<proteinExistence type="predicted"/>
<evidence type="ECO:0000313" key="3">
    <source>
        <dbReference type="Proteomes" id="UP000183788"/>
    </source>
</evidence>
<name>A0A1K1RL95_9BACT</name>
<gene>
    <name evidence="2" type="ORF">SAMN05661012_03959</name>
</gene>
<dbReference type="AlphaFoldDB" id="A0A1K1RL95"/>
<keyword evidence="1" id="KW-1133">Transmembrane helix</keyword>
<feature type="transmembrane region" description="Helical" evidence="1">
    <location>
        <begin position="37"/>
        <end position="58"/>
    </location>
</feature>
<sequence>MFMVRSLQYQTDIEVTLPCPFDLLLVIRWYKRWIRDLSLFGGIGFNFFFLNVMFRIFFVDALILHFFRQCLAGDQDVDKILAIS</sequence>
<accession>A0A1K1RL95</accession>
<keyword evidence="1" id="KW-0812">Transmembrane</keyword>
<protein>
    <submittedName>
        <fullName evidence="2">Uncharacterized protein</fullName>
    </submittedName>
</protein>
<keyword evidence="1" id="KW-0472">Membrane</keyword>
<evidence type="ECO:0000313" key="2">
    <source>
        <dbReference type="EMBL" id="SFW72571.1"/>
    </source>
</evidence>
<reference evidence="2 3" key="1">
    <citation type="submission" date="2016-11" db="EMBL/GenBank/DDBJ databases">
        <authorList>
            <person name="Jaros S."/>
            <person name="Januszkiewicz K."/>
            <person name="Wedrychowicz H."/>
        </authorList>
    </citation>
    <scope>NUCLEOTIDE SEQUENCE [LARGE SCALE GENOMIC DNA]</scope>
    <source>
        <strain evidence="2 3">DSM 784</strain>
    </source>
</reference>
<dbReference type="Proteomes" id="UP000183788">
    <property type="component" value="Unassembled WGS sequence"/>
</dbReference>
<evidence type="ECO:0000256" key="1">
    <source>
        <dbReference type="SAM" id="Phobius"/>
    </source>
</evidence>
<dbReference type="EMBL" id="FPIZ01000012">
    <property type="protein sequence ID" value="SFW72571.1"/>
    <property type="molecule type" value="Genomic_DNA"/>
</dbReference>